<feature type="transmembrane region" description="Helical" evidence="8">
    <location>
        <begin position="274"/>
        <end position="292"/>
    </location>
</feature>
<accession>A0A1H1WGC7</accession>
<evidence type="ECO:0000256" key="2">
    <source>
        <dbReference type="ARBA" id="ARBA00007362"/>
    </source>
</evidence>
<keyword evidence="5 8" id="KW-0812">Transmembrane</keyword>
<dbReference type="InterPro" id="IPR004626">
    <property type="entry name" value="RarD"/>
</dbReference>
<name>A0A1H1WGC7_9GAMM</name>
<keyword evidence="11" id="KW-1185">Reference proteome</keyword>
<dbReference type="Proteomes" id="UP000243426">
    <property type="component" value="Chromosome I"/>
</dbReference>
<gene>
    <name evidence="10" type="ORF">SAMN05216198_3266</name>
</gene>
<keyword evidence="4" id="KW-1003">Cell membrane</keyword>
<keyword evidence="6 8" id="KW-1133">Transmembrane helix</keyword>
<organism evidence="10 11">
    <name type="scientific">Halopseudomonas litoralis</name>
    <dbReference type="NCBI Taxonomy" id="797277"/>
    <lineage>
        <taxon>Bacteria</taxon>
        <taxon>Pseudomonadati</taxon>
        <taxon>Pseudomonadota</taxon>
        <taxon>Gammaproteobacteria</taxon>
        <taxon>Pseudomonadales</taxon>
        <taxon>Pseudomonadaceae</taxon>
        <taxon>Halopseudomonas</taxon>
    </lineage>
</organism>
<dbReference type="InterPro" id="IPR000620">
    <property type="entry name" value="EamA_dom"/>
</dbReference>
<feature type="transmembrane region" description="Helical" evidence="8">
    <location>
        <begin position="165"/>
        <end position="182"/>
    </location>
</feature>
<feature type="transmembrane region" description="Helical" evidence="8">
    <location>
        <begin position="304"/>
        <end position="322"/>
    </location>
</feature>
<feature type="transmembrane region" description="Helical" evidence="8">
    <location>
        <begin position="188"/>
        <end position="204"/>
    </location>
</feature>
<feature type="transmembrane region" description="Helical" evidence="8">
    <location>
        <begin position="41"/>
        <end position="60"/>
    </location>
</feature>
<evidence type="ECO:0000256" key="4">
    <source>
        <dbReference type="ARBA" id="ARBA00022475"/>
    </source>
</evidence>
<dbReference type="AlphaFoldDB" id="A0A1H1WGC7"/>
<dbReference type="SUPFAM" id="SSF103481">
    <property type="entry name" value="Multidrug resistance efflux transporter EmrE"/>
    <property type="match status" value="1"/>
</dbReference>
<evidence type="ECO:0000259" key="9">
    <source>
        <dbReference type="Pfam" id="PF00892"/>
    </source>
</evidence>
<feature type="transmembrane region" description="Helical" evidence="8">
    <location>
        <begin position="247"/>
        <end position="267"/>
    </location>
</feature>
<protein>
    <submittedName>
        <fullName evidence="10">Chloramphenicol-sensitive protein RarD</fullName>
    </submittedName>
</protein>
<evidence type="ECO:0000256" key="1">
    <source>
        <dbReference type="ARBA" id="ARBA00004651"/>
    </source>
</evidence>
<keyword evidence="3" id="KW-0813">Transport</keyword>
<reference evidence="11" key="1">
    <citation type="submission" date="2016-10" db="EMBL/GenBank/DDBJ databases">
        <authorList>
            <person name="Varghese N."/>
            <person name="Submissions S."/>
        </authorList>
    </citation>
    <scope>NUCLEOTIDE SEQUENCE [LARGE SCALE GENOMIC DNA]</scope>
    <source>
        <strain evidence="11">2SM5</strain>
    </source>
</reference>
<dbReference type="STRING" id="797277.SAMN05216198_3266"/>
<keyword evidence="7 8" id="KW-0472">Membrane</keyword>
<sequence length="345" mass="38022">MTGEAGIDNPFTGVHCMFFAEPELECVGSVFQYLQGGDMSIGVVLSVLASVLFGGLYFFSTLLAPLDGEQIFGWRMLLTFPFVTLFMLWAGYWPLAREIAGRLRRRPVLLLVQLLSAALVGLQLWLFMWAPLNGRALEVSLGYFLLPLTMVLAGFILFREQPSRLQKLAIACAAVGVGNALIQAGSLAWETIAVAVGYPLYFILRRVRSTDHLGGFWFDMLFLLPVASWFAWAGGVTPGLFDEFPRLYPLVALLGAFSAAALVAYIMASRLLTFTLFGLLGYVEPVLLVLVALLLGESIAPDEWLTYIAIWLAVGVLVFEGMRHVRRNRARLVLPAERGESPPVP</sequence>
<feature type="domain" description="EamA" evidence="9">
    <location>
        <begin position="41"/>
        <end position="177"/>
    </location>
</feature>
<evidence type="ECO:0000256" key="5">
    <source>
        <dbReference type="ARBA" id="ARBA00022692"/>
    </source>
</evidence>
<evidence type="ECO:0000256" key="7">
    <source>
        <dbReference type="ARBA" id="ARBA00023136"/>
    </source>
</evidence>
<feature type="transmembrane region" description="Helical" evidence="8">
    <location>
        <begin position="140"/>
        <end position="158"/>
    </location>
</feature>
<evidence type="ECO:0000313" key="11">
    <source>
        <dbReference type="Proteomes" id="UP000243426"/>
    </source>
</evidence>
<feature type="transmembrane region" description="Helical" evidence="8">
    <location>
        <begin position="216"/>
        <end position="235"/>
    </location>
</feature>
<proteinExistence type="inferred from homology"/>
<feature type="transmembrane region" description="Helical" evidence="8">
    <location>
        <begin position="108"/>
        <end position="128"/>
    </location>
</feature>
<dbReference type="NCBIfam" id="TIGR00688">
    <property type="entry name" value="rarD"/>
    <property type="match status" value="1"/>
</dbReference>
<evidence type="ECO:0000313" key="10">
    <source>
        <dbReference type="EMBL" id="SDS96134.1"/>
    </source>
</evidence>
<dbReference type="InterPro" id="IPR037185">
    <property type="entry name" value="EmrE-like"/>
</dbReference>
<dbReference type="EMBL" id="LT629748">
    <property type="protein sequence ID" value="SDS96134.1"/>
    <property type="molecule type" value="Genomic_DNA"/>
</dbReference>
<evidence type="ECO:0000256" key="6">
    <source>
        <dbReference type="ARBA" id="ARBA00022989"/>
    </source>
</evidence>
<feature type="transmembrane region" description="Helical" evidence="8">
    <location>
        <begin position="72"/>
        <end position="96"/>
    </location>
</feature>
<dbReference type="GO" id="GO:0005886">
    <property type="term" value="C:plasma membrane"/>
    <property type="evidence" value="ECO:0007669"/>
    <property type="project" value="UniProtKB-SubCell"/>
</dbReference>
<dbReference type="Pfam" id="PF00892">
    <property type="entry name" value="EamA"/>
    <property type="match status" value="1"/>
</dbReference>
<comment type="similarity">
    <text evidence="2">Belongs to the EamA transporter family.</text>
</comment>
<evidence type="ECO:0000256" key="3">
    <source>
        <dbReference type="ARBA" id="ARBA00022448"/>
    </source>
</evidence>
<evidence type="ECO:0000256" key="8">
    <source>
        <dbReference type="SAM" id="Phobius"/>
    </source>
</evidence>
<comment type="subcellular location">
    <subcellularLocation>
        <location evidence="1">Cell membrane</location>
        <topology evidence="1">Multi-pass membrane protein</topology>
    </subcellularLocation>
</comment>